<evidence type="ECO:0000256" key="1">
    <source>
        <dbReference type="ARBA" id="ARBA00004229"/>
    </source>
</evidence>
<dbReference type="SMART" id="SM00065">
    <property type="entry name" value="GAF"/>
    <property type="match status" value="2"/>
</dbReference>
<name>A0A812YGK6_SYMPI</name>
<feature type="binding site" description="axial binding residue" evidence="5">
    <location>
        <position position="130"/>
    </location>
    <ligand>
        <name>chlorophyll b</name>
        <dbReference type="ChEBI" id="CHEBI:61721"/>
        <label>1</label>
    </ligand>
    <ligandPart>
        <name>Mg</name>
        <dbReference type="ChEBI" id="CHEBI:25107"/>
    </ligandPart>
</feature>
<dbReference type="AlphaFoldDB" id="A0A812YGK6"/>
<evidence type="ECO:0000256" key="3">
    <source>
        <dbReference type="ARBA" id="ARBA00022531"/>
    </source>
</evidence>
<feature type="domain" description="GAF" evidence="7">
    <location>
        <begin position="407"/>
        <end position="558"/>
    </location>
</feature>
<feature type="compositionally biased region" description="Polar residues" evidence="6">
    <location>
        <begin position="732"/>
        <end position="742"/>
    </location>
</feature>
<evidence type="ECO:0000256" key="4">
    <source>
        <dbReference type="ARBA" id="ARBA00022640"/>
    </source>
</evidence>
<feature type="compositionally biased region" description="Acidic residues" evidence="6">
    <location>
        <begin position="771"/>
        <end position="781"/>
    </location>
</feature>
<evidence type="ECO:0000256" key="2">
    <source>
        <dbReference type="ARBA" id="ARBA00022528"/>
    </source>
</evidence>
<keyword evidence="9" id="KW-1185">Reference proteome</keyword>
<dbReference type="GO" id="GO:0016168">
    <property type="term" value="F:chlorophyll binding"/>
    <property type="evidence" value="ECO:0007669"/>
    <property type="project" value="UniProtKB-KW"/>
</dbReference>
<dbReference type="SUPFAM" id="SSF55781">
    <property type="entry name" value="GAF domain-like"/>
    <property type="match status" value="2"/>
</dbReference>
<dbReference type="GO" id="GO:0009765">
    <property type="term" value="P:photosynthesis, light harvesting"/>
    <property type="evidence" value="ECO:0007669"/>
    <property type="project" value="InterPro"/>
</dbReference>
<feature type="binding site" evidence="5">
    <location>
        <position position="239"/>
    </location>
    <ligand>
        <name>chlorophyll a</name>
        <dbReference type="ChEBI" id="CHEBI:58416"/>
        <label>1</label>
    </ligand>
</feature>
<dbReference type="GO" id="GO:0009507">
    <property type="term" value="C:chloroplast"/>
    <property type="evidence" value="ECO:0007669"/>
    <property type="project" value="UniProtKB-SubCell"/>
</dbReference>
<evidence type="ECO:0000313" key="9">
    <source>
        <dbReference type="Proteomes" id="UP000649617"/>
    </source>
</evidence>
<dbReference type="EMBL" id="CAJNIZ010047737">
    <property type="protein sequence ID" value="CAE7774720.1"/>
    <property type="molecule type" value="Genomic_DNA"/>
</dbReference>
<evidence type="ECO:0000313" key="8">
    <source>
        <dbReference type="EMBL" id="CAE7774720.1"/>
    </source>
</evidence>
<keyword evidence="4" id="KW-0934">Plastid</keyword>
<dbReference type="SUPFAM" id="SSF103511">
    <property type="entry name" value="Chlorophyll a-b binding protein"/>
    <property type="match status" value="1"/>
</dbReference>
<gene>
    <name evidence="8" type="primary">Pde11</name>
    <name evidence="8" type="ORF">SPIL2461_LOCUS22900</name>
</gene>
<feature type="binding site" evidence="5">
    <location>
        <position position="171"/>
    </location>
    <ligand>
        <name>chlorophyll a</name>
        <dbReference type="ChEBI" id="CHEBI:58416"/>
        <label>1</label>
    </ligand>
</feature>
<sequence length="781" mass="86813">MCSAQSRPVLLVGGRSRANRARLVMSSKDPGTAGTDVEERLREVESTMSMDSVEEDMLQADLEGFEGQKGSAGLRYAETRSLPRFLFLREPGYRTFAANVPGDLGFDPLNLCTDVRKFVEYREAELKHGRLAMFAAVAWPLAEIVDENIVGSDTNAVDFLAETGGKMLPQLGENDTFVELFAAIVLAVGGAVELFRGEGKDGNEPGDSGFDPLKLKGWQPPNVLRTFLPENRPWMGEAEVQHSRLAMLAVLYDILVEFFTPNPVVEDTEYIFHRIDAKLLRWDYWAMQPSTLDVGCWEDFAADSRDLFLPQQTSGKVMEYEDIFTIENREQQAVDEYCKQHDLQALVEDLVTRYLSERPKDMKPKEYFAQQLRLEMLAGEEAHLVETTSKVPGYALRQLFEATKKITAEIVPKETIRVIISESLKLLNCDRISLFVYDKRIEMLVLNASNLEHPIRVRPGQGISGNVFRSKQSVNIADCYSDARFDQSFDAATGYVTRNLLAIPIVDFEGSCLGVIQAINKLGDGGKGFVQVDEILLGNLADQVSVALHNAEFYRAAIVTSERANALLQMLQSLTQGLGAQSLIFSVATHASTLVHADRCTVFLVDDRAGELISHTTDSEQEIRIPKSVGIAGECATENKLIVIDDAYEDARFDPEFDQRSGYRTHSIIAVPVKRPPAKDKACAVIQMINKKEFDDEIGKFDEEDVQVLETYAMFVATQLAQSALVSRASWSSLAEDSSKGPSTADELMMGRADSNGHKERSGSTQAPVMEEIDEGEEEDE</sequence>
<dbReference type="CDD" id="cd22961">
    <property type="entry name" value="DD_TEX55-like"/>
    <property type="match status" value="1"/>
</dbReference>
<dbReference type="PANTHER" id="PTHR21649">
    <property type="entry name" value="CHLOROPHYLL A/B BINDING PROTEIN"/>
    <property type="match status" value="1"/>
</dbReference>
<accession>A0A812YGK6</accession>
<dbReference type="InterPro" id="IPR022796">
    <property type="entry name" value="Chloroa_b-bind"/>
</dbReference>
<dbReference type="Gene3D" id="3.30.450.40">
    <property type="match status" value="2"/>
</dbReference>
<dbReference type="Pfam" id="PF01590">
    <property type="entry name" value="GAF"/>
    <property type="match status" value="2"/>
</dbReference>
<comment type="caution">
    <text evidence="8">The sequence shown here is derived from an EMBL/GenBank/DDBJ whole genome shotgun (WGS) entry which is preliminary data.</text>
</comment>
<dbReference type="Proteomes" id="UP000649617">
    <property type="component" value="Unassembled WGS sequence"/>
</dbReference>
<feature type="region of interest" description="Disordered" evidence="6">
    <location>
        <begin position="732"/>
        <end position="781"/>
    </location>
</feature>
<feature type="binding site" evidence="5">
    <location>
        <position position="128"/>
    </location>
    <ligand>
        <name>chlorophyll a</name>
        <dbReference type="ChEBI" id="CHEBI:58416"/>
        <label>1</label>
    </ligand>
</feature>
<evidence type="ECO:0000256" key="5">
    <source>
        <dbReference type="PIRSR" id="PIRSR601344-1"/>
    </source>
</evidence>
<evidence type="ECO:0000256" key="6">
    <source>
        <dbReference type="SAM" id="MobiDB-lite"/>
    </source>
</evidence>
<keyword evidence="5" id="KW-0157">Chromophore</keyword>
<keyword evidence="5" id="KW-0148">Chlorophyll</keyword>
<dbReference type="InterPro" id="IPR029016">
    <property type="entry name" value="GAF-like_dom_sf"/>
</dbReference>
<feature type="domain" description="GAF" evidence="7">
    <location>
        <begin position="579"/>
        <end position="730"/>
    </location>
</feature>
<keyword evidence="2" id="KW-0150">Chloroplast</keyword>
<dbReference type="OrthoDB" id="74705at2759"/>
<evidence type="ECO:0000259" key="7">
    <source>
        <dbReference type="SMART" id="SM00065"/>
    </source>
</evidence>
<dbReference type="GO" id="GO:0016020">
    <property type="term" value="C:membrane"/>
    <property type="evidence" value="ECO:0007669"/>
    <property type="project" value="InterPro"/>
</dbReference>
<dbReference type="InterPro" id="IPR001344">
    <property type="entry name" value="Chloro_AB-bd_pln"/>
</dbReference>
<dbReference type="Gene3D" id="1.10.3460.10">
    <property type="entry name" value="Chlorophyll a/b binding protein domain"/>
    <property type="match status" value="1"/>
</dbReference>
<organism evidence="8 9">
    <name type="scientific">Symbiodinium pilosum</name>
    <name type="common">Dinoflagellate</name>
    <dbReference type="NCBI Taxonomy" id="2952"/>
    <lineage>
        <taxon>Eukaryota</taxon>
        <taxon>Sar</taxon>
        <taxon>Alveolata</taxon>
        <taxon>Dinophyceae</taxon>
        <taxon>Suessiales</taxon>
        <taxon>Symbiodiniaceae</taxon>
        <taxon>Symbiodinium</taxon>
    </lineage>
</organism>
<dbReference type="InterPro" id="IPR003018">
    <property type="entry name" value="GAF"/>
</dbReference>
<keyword evidence="3" id="KW-0602">Photosynthesis</keyword>
<feature type="binding site" description="axial binding residue" evidence="5">
    <location>
        <position position="193"/>
    </location>
    <ligand>
        <name>chlorophyll b</name>
        <dbReference type="ChEBI" id="CHEBI:61721"/>
        <label>1</label>
    </ligand>
    <ligandPart>
        <name>Mg</name>
        <dbReference type="ChEBI" id="CHEBI:25107"/>
    </ligandPart>
</feature>
<reference evidence="8" key="1">
    <citation type="submission" date="2021-02" db="EMBL/GenBank/DDBJ databases">
        <authorList>
            <person name="Dougan E. K."/>
            <person name="Rhodes N."/>
            <person name="Thang M."/>
            <person name="Chan C."/>
        </authorList>
    </citation>
    <scope>NUCLEOTIDE SEQUENCE</scope>
</reference>
<feature type="binding site" evidence="5">
    <location>
        <position position="244"/>
    </location>
    <ligand>
        <name>chlorophyll a</name>
        <dbReference type="ChEBI" id="CHEBI:58416"/>
        <label>1</label>
    </ligand>
</feature>
<protein>
    <submittedName>
        <fullName evidence="8">Pde11 protein</fullName>
    </submittedName>
</protein>
<comment type="subcellular location">
    <subcellularLocation>
        <location evidence="1">Plastid</location>
        <location evidence="1">Chloroplast</location>
    </subcellularLocation>
</comment>
<dbReference type="Pfam" id="PF00504">
    <property type="entry name" value="Chloroa_b-bind"/>
    <property type="match status" value="1"/>
</dbReference>
<feature type="binding site" evidence="5">
    <location>
        <position position="125"/>
    </location>
    <ligand>
        <name>chlorophyll a</name>
        <dbReference type="ChEBI" id="CHEBI:58416"/>
        <label>1</label>
    </ligand>
</feature>
<proteinExistence type="predicted"/>